<keyword evidence="5 10" id="KW-0808">Transferase</keyword>
<dbReference type="SUPFAM" id="SSF56235">
    <property type="entry name" value="N-terminal nucleophile aminohydrolases (Ntn hydrolases)"/>
    <property type="match status" value="1"/>
</dbReference>
<evidence type="ECO:0000256" key="4">
    <source>
        <dbReference type="ARBA" id="ARBA00022576"/>
    </source>
</evidence>
<dbReference type="PANTHER" id="PTHR10937:SF0">
    <property type="entry name" value="GLUTAMINE--FRUCTOSE-6-PHOSPHATE TRANSAMINASE (ISOMERIZING)"/>
    <property type="match status" value="1"/>
</dbReference>
<dbReference type="InterPro" id="IPR029055">
    <property type="entry name" value="Ntn_hydrolases_N"/>
</dbReference>
<evidence type="ECO:0000259" key="8">
    <source>
        <dbReference type="PROSITE" id="PS51278"/>
    </source>
</evidence>
<comment type="catalytic activity">
    <reaction evidence="1">
        <text>D-fructose 6-phosphate + L-glutamine = D-glucosamine 6-phosphate + L-glutamate</text>
        <dbReference type="Rhea" id="RHEA:13237"/>
        <dbReference type="ChEBI" id="CHEBI:29985"/>
        <dbReference type="ChEBI" id="CHEBI:58359"/>
        <dbReference type="ChEBI" id="CHEBI:58725"/>
        <dbReference type="ChEBI" id="CHEBI:61527"/>
        <dbReference type="EC" id="2.6.1.16"/>
    </reaction>
</comment>
<organism evidence="10 11">
    <name type="scientific">Nitrospina watsonii</name>
    <dbReference type="NCBI Taxonomy" id="1323948"/>
    <lineage>
        <taxon>Bacteria</taxon>
        <taxon>Pseudomonadati</taxon>
        <taxon>Nitrospinota/Tectimicrobiota group</taxon>
        <taxon>Nitrospinota</taxon>
        <taxon>Nitrospinia</taxon>
        <taxon>Nitrospinales</taxon>
        <taxon>Nitrospinaceae</taxon>
        <taxon>Nitrospina</taxon>
    </lineage>
</organism>
<dbReference type="EC" id="2.6.1.16" evidence="2"/>
<dbReference type="PANTHER" id="PTHR10937">
    <property type="entry name" value="GLUCOSAMINE--FRUCTOSE-6-PHOSPHATE AMINOTRANSFERASE, ISOMERIZING"/>
    <property type="match status" value="1"/>
</dbReference>
<dbReference type="PROSITE" id="PS51278">
    <property type="entry name" value="GATASE_TYPE_2"/>
    <property type="match status" value="1"/>
</dbReference>
<dbReference type="CDD" id="cd05008">
    <property type="entry name" value="SIS_GlmS_GlmD_1"/>
    <property type="match status" value="1"/>
</dbReference>
<evidence type="ECO:0000256" key="6">
    <source>
        <dbReference type="ARBA" id="ARBA00022737"/>
    </source>
</evidence>
<dbReference type="CDD" id="cd00714">
    <property type="entry name" value="GFAT"/>
    <property type="match status" value="1"/>
</dbReference>
<dbReference type="InterPro" id="IPR005855">
    <property type="entry name" value="GFAT"/>
</dbReference>
<dbReference type="NCBIfam" id="TIGR01135">
    <property type="entry name" value="glmS"/>
    <property type="match status" value="1"/>
</dbReference>
<keyword evidence="7" id="KW-0315">Glutamine amidotransferase</keyword>
<keyword evidence="11" id="KW-1185">Reference proteome</keyword>
<sequence length="607" mass="67535">MCGITGAVGLKDISNQLFEGIRNLEYRGYDSCGVAMMNGQRSIVVKKNVGYVEDVYKKENVLHHKGNTGIAHTRWATHGQVTKGNTHPFLSCDKKFAVVHNGIISNYQALRKQLQAEGHKFGSDTDTEVVPHLLEKYYQETGAVEAAFVSTLRQLEGSFAIAFICLPQPDLIYCARRESPLLLGIDDEVKYVGSDFNAFIDHTKNAVILDDDEYAIVSKDAYMVKSSITQEEVSKPVTRIEWDSETTRKGGYPHYMLKEIYEQPQTISNALDVDEKNLDAFVDLLDRKQTSHLVGVGTTFYVTMYANYIFSQVAGKYIPAISSDEFVSLSPADKESFVLAISQSGETYDTISALKHAKAQGAATGALVNVMGSTISRLVDRVILQGSGPEICVISTKAALAQMVILTHMALKLGLRRKRLTERQYKTSLKALQDLPEIINGILNERSGFIHRIAHQHRNVKNWLYLGRGIYYPIALESALKMKEVAYVHAEGMPCGFLKHGTLAMIDDDVYSIVFVPPKSDKTMYQATLASIAEIRARSGFVLGIHFDERGKDKEQFSEELIIPQVPEIVAPFIHLVISQLFAYFTATSLKRNVDKPRSLAKSVTVG</sequence>
<dbReference type="CDD" id="cd05009">
    <property type="entry name" value="SIS_GlmS_GlmD_2"/>
    <property type="match status" value="1"/>
</dbReference>
<evidence type="ECO:0000259" key="9">
    <source>
        <dbReference type="PROSITE" id="PS51464"/>
    </source>
</evidence>
<dbReference type="InterPro" id="IPR035490">
    <property type="entry name" value="GlmS/FrlB_SIS"/>
</dbReference>
<dbReference type="EMBL" id="OX336137">
    <property type="protein sequence ID" value="CAI2717864.1"/>
    <property type="molecule type" value="Genomic_DNA"/>
</dbReference>
<feature type="domain" description="SIS" evidence="9">
    <location>
        <begin position="281"/>
        <end position="420"/>
    </location>
</feature>
<dbReference type="Proteomes" id="UP001157733">
    <property type="component" value="Chromosome"/>
</dbReference>
<dbReference type="InterPro" id="IPR035466">
    <property type="entry name" value="GlmS/AgaS_SIS"/>
</dbReference>
<keyword evidence="6" id="KW-0677">Repeat</keyword>
<dbReference type="Gene3D" id="3.60.20.10">
    <property type="entry name" value="Glutamine Phosphoribosylpyrophosphate, subunit 1, domain 1"/>
    <property type="match status" value="1"/>
</dbReference>
<keyword evidence="4 10" id="KW-0032">Aminotransferase</keyword>
<evidence type="ECO:0000313" key="11">
    <source>
        <dbReference type="Proteomes" id="UP001157733"/>
    </source>
</evidence>
<dbReference type="InterPro" id="IPR001347">
    <property type="entry name" value="SIS_dom"/>
</dbReference>
<dbReference type="InterPro" id="IPR017932">
    <property type="entry name" value="GATase_2_dom"/>
</dbReference>
<proteinExistence type="predicted"/>
<dbReference type="GO" id="GO:0004360">
    <property type="term" value="F:glutamine-fructose-6-phosphate transaminase (isomerizing) activity"/>
    <property type="evidence" value="ECO:0007669"/>
    <property type="project" value="UniProtKB-EC"/>
</dbReference>
<dbReference type="InterPro" id="IPR047084">
    <property type="entry name" value="GFAT_N"/>
</dbReference>
<dbReference type="Gene3D" id="3.40.50.10490">
    <property type="entry name" value="Glucose-6-phosphate isomerase like protein, domain 1"/>
    <property type="match status" value="2"/>
</dbReference>
<dbReference type="SUPFAM" id="SSF53697">
    <property type="entry name" value="SIS domain"/>
    <property type="match status" value="1"/>
</dbReference>
<dbReference type="Pfam" id="PF01380">
    <property type="entry name" value="SIS"/>
    <property type="match status" value="2"/>
</dbReference>
<dbReference type="RefSeq" id="WP_282010781.1">
    <property type="nucleotide sequence ID" value="NZ_OX336137.1"/>
</dbReference>
<feature type="domain" description="SIS" evidence="9">
    <location>
        <begin position="453"/>
        <end position="597"/>
    </location>
</feature>
<dbReference type="PROSITE" id="PS51464">
    <property type="entry name" value="SIS"/>
    <property type="match status" value="2"/>
</dbReference>
<name>A0ABM9HCG2_9BACT</name>
<evidence type="ECO:0000256" key="3">
    <source>
        <dbReference type="ARBA" id="ARBA00016090"/>
    </source>
</evidence>
<feature type="domain" description="Glutamine amidotransferase type-2" evidence="8">
    <location>
        <begin position="2"/>
        <end position="220"/>
    </location>
</feature>
<protein>
    <recommendedName>
        <fullName evidence="3">Glutamine--fructose-6-phosphate aminotransferase [isomerizing]</fullName>
        <ecNumber evidence="2">2.6.1.16</ecNumber>
    </recommendedName>
</protein>
<accession>A0ABM9HCG2</accession>
<evidence type="ECO:0000256" key="5">
    <source>
        <dbReference type="ARBA" id="ARBA00022679"/>
    </source>
</evidence>
<evidence type="ECO:0000256" key="1">
    <source>
        <dbReference type="ARBA" id="ARBA00001031"/>
    </source>
</evidence>
<dbReference type="InterPro" id="IPR046348">
    <property type="entry name" value="SIS_dom_sf"/>
</dbReference>
<evidence type="ECO:0000313" key="10">
    <source>
        <dbReference type="EMBL" id="CAI2717864.1"/>
    </source>
</evidence>
<evidence type="ECO:0000256" key="7">
    <source>
        <dbReference type="ARBA" id="ARBA00022962"/>
    </source>
</evidence>
<reference evidence="10 11" key="1">
    <citation type="submission" date="2022-09" db="EMBL/GenBank/DDBJ databases">
        <authorList>
            <person name="Kop L."/>
        </authorList>
    </citation>
    <scope>NUCLEOTIDE SEQUENCE [LARGE SCALE GENOMIC DNA]</scope>
    <source>
        <strain evidence="10 11">347</strain>
    </source>
</reference>
<evidence type="ECO:0000256" key="2">
    <source>
        <dbReference type="ARBA" id="ARBA00012916"/>
    </source>
</evidence>
<dbReference type="Pfam" id="PF13522">
    <property type="entry name" value="GATase_6"/>
    <property type="match status" value="1"/>
</dbReference>
<gene>
    <name evidence="10" type="ORF">NSPWAT_1005</name>
</gene>
<dbReference type="NCBIfam" id="NF001484">
    <property type="entry name" value="PRK00331.1"/>
    <property type="match status" value="1"/>
</dbReference>